<evidence type="ECO:0000313" key="1">
    <source>
        <dbReference type="EMBL" id="CCM06561.1"/>
    </source>
</evidence>
<dbReference type="RefSeq" id="XP_012185844.1">
    <property type="nucleotide sequence ID" value="XM_012330454.1"/>
</dbReference>
<dbReference type="OrthoDB" id="2783023at2759"/>
<keyword evidence="2" id="KW-1185">Reference proteome</keyword>
<dbReference type="EMBL" id="HE797394">
    <property type="protein sequence ID" value="CCM06561.1"/>
    <property type="molecule type" value="Genomic_DNA"/>
</dbReference>
<organism evidence="1 2">
    <name type="scientific">Fibroporia radiculosa</name>
    <dbReference type="NCBI Taxonomy" id="599839"/>
    <lineage>
        <taxon>Eukaryota</taxon>
        <taxon>Fungi</taxon>
        <taxon>Dikarya</taxon>
        <taxon>Basidiomycota</taxon>
        <taxon>Agaricomycotina</taxon>
        <taxon>Agaricomycetes</taxon>
        <taxon>Polyporales</taxon>
        <taxon>Fibroporiaceae</taxon>
        <taxon>Fibroporia</taxon>
    </lineage>
</organism>
<dbReference type="AlphaFoldDB" id="J4ICK3"/>
<dbReference type="Proteomes" id="UP000006352">
    <property type="component" value="Unassembled WGS sequence"/>
</dbReference>
<evidence type="ECO:0000313" key="2">
    <source>
        <dbReference type="Proteomes" id="UP000006352"/>
    </source>
</evidence>
<dbReference type="InParanoid" id="J4ICK3"/>
<reference evidence="1 2" key="1">
    <citation type="journal article" date="2012" name="Appl. Environ. Microbiol.">
        <title>Short-read sequencing for genomic analysis of the brown rot fungus Fibroporia radiculosa.</title>
        <authorList>
            <person name="Tang J.D."/>
            <person name="Perkins A.D."/>
            <person name="Sonstegard T.S."/>
            <person name="Schroeder S.G."/>
            <person name="Burgess S.C."/>
            <person name="Diehl S.V."/>
        </authorList>
    </citation>
    <scope>NUCLEOTIDE SEQUENCE [LARGE SCALE GENOMIC DNA]</scope>
    <source>
        <strain evidence="1 2">TFFH 294</strain>
    </source>
</reference>
<sequence>MLVKLTLPTDTGIPKGVSAHVYYSGTFPYARYDQASVFWKDVEDIAEHEIWAMREAVILPSDVMGQARAAQLPN</sequence>
<dbReference type="GeneID" id="24101461"/>
<dbReference type="HOGENOM" id="CLU_2687862_0_0_1"/>
<proteinExistence type="predicted"/>
<name>J4ICK3_9APHY</name>
<protein>
    <submittedName>
        <fullName evidence="1">Uncharacterized protein</fullName>
    </submittedName>
</protein>
<accession>J4ICK3</accession>
<gene>
    <name evidence="1" type="ORF">FIBRA_08836</name>
</gene>